<reference evidence="2" key="2">
    <citation type="submission" date="2021-09" db="EMBL/GenBank/DDBJ databases">
        <authorList>
            <person name="Jia N."/>
            <person name="Wang J."/>
            <person name="Shi W."/>
            <person name="Du L."/>
            <person name="Sun Y."/>
            <person name="Zhan W."/>
            <person name="Jiang J."/>
            <person name="Wang Q."/>
            <person name="Zhang B."/>
            <person name="Ji P."/>
            <person name="Sakyi L.B."/>
            <person name="Cui X."/>
            <person name="Yuan T."/>
            <person name="Jiang B."/>
            <person name="Yang W."/>
            <person name="Lam T.T.-Y."/>
            <person name="Chang Q."/>
            <person name="Ding S."/>
            <person name="Wang X."/>
            <person name="Zhu J."/>
            <person name="Ruan X."/>
            <person name="Zhao L."/>
            <person name="Wei J."/>
            <person name="Que T."/>
            <person name="Du C."/>
            <person name="Cheng J."/>
            <person name="Dai P."/>
            <person name="Han X."/>
            <person name="Huang E."/>
            <person name="Gao Y."/>
            <person name="Liu J."/>
            <person name="Shao H."/>
            <person name="Ye R."/>
            <person name="Li L."/>
            <person name="Wei W."/>
            <person name="Wang X."/>
            <person name="Wang C."/>
            <person name="Huo Q."/>
            <person name="Li W."/>
            <person name="Guo W."/>
            <person name="Chen H."/>
            <person name="Chen S."/>
            <person name="Zhou L."/>
            <person name="Zhou L."/>
            <person name="Ni X."/>
            <person name="Tian J."/>
            <person name="Zhou Y."/>
            <person name="Sheng Y."/>
            <person name="Liu T."/>
            <person name="Pan Y."/>
            <person name="Xia L."/>
            <person name="Li J."/>
            <person name="Zhao F."/>
            <person name="Cao W."/>
        </authorList>
    </citation>
    <scope>NUCLEOTIDE SEQUENCE</scope>
    <source>
        <strain evidence="2">Rmic-2018</strain>
        <tissue evidence="2">Larvae</tissue>
    </source>
</reference>
<feature type="region of interest" description="Disordered" evidence="1">
    <location>
        <begin position="214"/>
        <end position="245"/>
    </location>
</feature>
<dbReference type="VEuPathDB" id="VectorBase:LOC119169256"/>
<proteinExistence type="predicted"/>
<evidence type="ECO:0000313" key="3">
    <source>
        <dbReference type="Proteomes" id="UP000821866"/>
    </source>
</evidence>
<feature type="region of interest" description="Disordered" evidence="1">
    <location>
        <begin position="38"/>
        <end position="67"/>
    </location>
</feature>
<feature type="region of interest" description="Disordered" evidence="1">
    <location>
        <begin position="441"/>
        <end position="569"/>
    </location>
</feature>
<organism evidence="2 3">
    <name type="scientific">Rhipicephalus microplus</name>
    <name type="common">Cattle tick</name>
    <name type="synonym">Boophilus microplus</name>
    <dbReference type="NCBI Taxonomy" id="6941"/>
    <lineage>
        <taxon>Eukaryota</taxon>
        <taxon>Metazoa</taxon>
        <taxon>Ecdysozoa</taxon>
        <taxon>Arthropoda</taxon>
        <taxon>Chelicerata</taxon>
        <taxon>Arachnida</taxon>
        <taxon>Acari</taxon>
        <taxon>Parasitiformes</taxon>
        <taxon>Ixodida</taxon>
        <taxon>Ixodoidea</taxon>
        <taxon>Ixodidae</taxon>
        <taxon>Rhipicephalinae</taxon>
        <taxon>Rhipicephalus</taxon>
        <taxon>Boophilus</taxon>
    </lineage>
</organism>
<dbReference type="Proteomes" id="UP000821866">
    <property type="component" value="Unassembled WGS sequence"/>
</dbReference>
<name>A0A9J6DUB8_RHIMP</name>
<reference evidence="2" key="1">
    <citation type="journal article" date="2020" name="Cell">
        <title>Large-Scale Comparative Analyses of Tick Genomes Elucidate Their Genetic Diversity and Vector Capacities.</title>
        <authorList>
            <consortium name="Tick Genome and Microbiome Consortium (TIGMIC)"/>
            <person name="Jia N."/>
            <person name="Wang J."/>
            <person name="Shi W."/>
            <person name="Du L."/>
            <person name="Sun Y."/>
            <person name="Zhan W."/>
            <person name="Jiang J.F."/>
            <person name="Wang Q."/>
            <person name="Zhang B."/>
            <person name="Ji P."/>
            <person name="Bell-Sakyi L."/>
            <person name="Cui X.M."/>
            <person name="Yuan T.T."/>
            <person name="Jiang B.G."/>
            <person name="Yang W.F."/>
            <person name="Lam T.T."/>
            <person name="Chang Q.C."/>
            <person name="Ding S.J."/>
            <person name="Wang X.J."/>
            <person name="Zhu J.G."/>
            <person name="Ruan X.D."/>
            <person name="Zhao L."/>
            <person name="Wei J.T."/>
            <person name="Ye R.Z."/>
            <person name="Que T.C."/>
            <person name="Du C.H."/>
            <person name="Zhou Y.H."/>
            <person name="Cheng J.X."/>
            <person name="Dai P.F."/>
            <person name="Guo W.B."/>
            <person name="Han X.H."/>
            <person name="Huang E.J."/>
            <person name="Li L.F."/>
            <person name="Wei W."/>
            <person name="Gao Y.C."/>
            <person name="Liu J.Z."/>
            <person name="Shao H.Z."/>
            <person name="Wang X."/>
            <person name="Wang C.C."/>
            <person name="Yang T.C."/>
            <person name="Huo Q.B."/>
            <person name="Li W."/>
            <person name="Chen H.Y."/>
            <person name="Chen S.E."/>
            <person name="Zhou L.G."/>
            <person name="Ni X.B."/>
            <person name="Tian J.H."/>
            <person name="Sheng Y."/>
            <person name="Liu T."/>
            <person name="Pan Y.S."/>
            <person name="Xia L.Y."/>
            <person name="Li J."/>
            <person name="Zhao F."/>
            <person name="Cao W.C."/>
        </authorList>
    </citation>
    <scope>NUCLEOTIDE SEQUENCE</scope>
    <source>
        <strain evidence="2">Rmic-2018</strain>
    </source>
</reference>
<feature type="region of interest" description="Disordered" evidence="1">
    <location>
        <begin position="93"/>
        <end position="121"/>
    </location>
</feature>
<protein>
    <submittedName>
        <fullName evidence="2">Uncharacterized protein</fullName>
    </submittedName>
</protein>
<dbReference type="EMBL" id="JABSTU010000007">
    <property type="protein sequence ID" value="KAH8025739.1"/>
    <property type="molecule type" value="Genomic_DNA"/>
</dbReference>
<feature type="compositionally biased region" description="Basic and acidic residues" evidence="1">
    <location>
        <begin position="532"/>
        <end position="557"/>
    </location>
</feature>
<feature type="compositionally biased region" description="Polar residues" evidence="1">
    <location>
        <begin position="39"/>
        <end position="50"/>
    </location>
</feature>
<evidence type="ECO:0000256" key="1">
    <source>
        <dbReference type="SAM" id="MobiDB-lite"/>
    </source>
</evidence>
<keyword evidence="3" id="KW-1185">Reference proteome</keyword>
<comment type="caution">
    <text evidence="2">The sequence shown here is derived from an EMBL/GenBank/DDBJ whole genome shotgun (WGS) entry which is preliminary data.</text>
</comment>
<gene>
    <name evidence="2" type="ORF">HPB51_011070</name>
</gene>
<evidence type="ECO:0000313" key="2">
    <source>
        <dbReference type="EMBL" id="KAH8025739.1"/>
    </source>
</evidence>
<dbReference type="AlphaFoldDB" id="A0A9J6DUB8"/>
<sequence length="699" mass="75111">MQSVLAWSPLDRRHFSYYPSQLLHKRIATDPLAPIGATPASTAVSPQQSLRKAPAVPSEPSAAQGLQAPVDDHSVTYAGASEFTPSFREGMTGLLTKHASPGSQAQESGALMAGGAGREDDWQMPCLEPSPELRSVRSAAKRWGPRSPEMPMLVPAGPAEEAEEVVSRQTQLLLSRFQGSVEVDSIDGLDFYSFSSVEDLNEFARSMDQLLEEQYQEPRSQDESVSSSEARSGAADEEWRETDWAEERQPVVVLPRKTTDITKIKGWRHKAFGPDQTVDQAADHTTRWVMEQMNEQAWRQEEEQKQEPPALMTRRATAAAAAAAAAASGHQVSASNQAAPQPEATIKIDKQENLQAAEMSMSKGVRCAFLSSKLDEFLQHQSELRVVQLAQLNPNILPLPEGQGVLALSNPVLACKGPEGASRQAADTKCASAGARIEHWKTSAAPAVRRRQHISSTTDKAAEEPEVPSPSPSKPVAGTAAIDDSLPKSPAKRAKIEAEEDAPFLAMTSRRLRGGQVTQDSSLNKAAVASKEGPKKKEPSTLKEPSIPKESSRKKECVSNPVTPSKTTGAVAAKKTAVVVPPPAEEALPYGAYEDSGDYPIVPETQFTSEQKRLLQELLTSTQCSRPLQVVVPGDPCFVCPQLDQHDALAAARALLLAEDGTHRKTSTTSGKPGAPSHASAGQKTAQTVGASIFLMSQS</sequence>
<feature type="region of interest" description="Disordered" evidence="1">
    <location>
        <begin position="663"/>
        <end position="686"/>
    </location>
</feature>
<accession>A0A9J6DUB8</accession>